<keyword evidence="2" id="KW-0819">tRNA processing</keyword>
<feature type="domain" description="Pop1 N-terminal" evidence="4">
    <location>
        <begin position="29"/>
        <end position="108"/>
    </location>
</feature>
<keyword evidence="3" id="KW-0539">Nucleus</keyword>
<dbReference type="EC" id="3.1.26.5" evidence="6"/>
<dbReference type="Pfam" id="PF08170">
    <property type="entry name" value="POPLD"/>
    <property type="match status" value="1"/>
</dbReference>
<evidence type="ECO:0000259" key="5">
    <source>
        <dbReference type="Pfam" id="PF08170"/>
    </source>
</evidence>
<feature type="domain" description="POPLD" evidence="5">
    <location>
        <begin position="461"/>
        <end position="551"/>
    </location>
</feature>
<dbReference type="Pfam" id="PF06978">
    <property type="entry name" value="POP1_N"/>
    <property type="match status" value="2"/>
</dbReference>
<comment type="subcellular location">
    <subcellularLocation>
        <location evidence="1">Nucleus</location>
    </subcellularLocation>
</comment>
<evidence type="ECO:0000256" key="1">
    <source>
        <dbReference type="ARBA" id="ARBA00004123"/>
    </source>
</evidence>
<sequence length="808" mass="94235">MDSNQNSGIFSGKLPGDVNKLEIINVKKFLQSRHQEIDEMFEMLKKNDKQERVFQKLPFVMRRRAMSHNPFKIPKNIRLHILREMAKNAPKASKRIKKNKRKRLNRLEEYQQRYKKNKWLETHLYHAKRFKMDSVWGYRLALTPTQKSKRRFLRYLKQRCVIHDRSYLEVLSVSGEMQDLKNGFKHVFSDYYLMFQKVYTSGNLRGSCFCYSRRNEPSVDINNDRMDVDVQNCDKKFELNDEYDLIGPVNYLWVPKKESEERRTIWLFVHPVSILQLLSILSQNKDLQVEKVNNLVKFELFGPFSLMSLKSVLKVDSKYSESNRVWHSLDYNRFNISNSLTLPLFISVPKVHGNCKLSSWLPNKLNESTETANLEPDQSKLSSERLQFYEYKSTPAQVNVNNLLRNRRRKDYSKLVAKLLESLSNNSNQSADKVKQDEDTSDIGETKIPILVIFRNTQPFGIDILMPSNSNASQLWILLNRNGCLSFGLHERQLMMNHYQVCSFPEDFPETELGQRYYNDLLRNEMVKYILRPANKRVNYSFLGVNNPFVLPVNLNEQILNFTLDIEELKNFKTSQGSLFKSRHLLLSSLCSGLYHFPSNDDFKVLRLTNFPYNKHNVFVQKLLGQTLDLLSKNRENQCKGTPETGINLGLGYDYYVVVKLSSFKGALNLLSRLHRTELNDLKTIPLEDLKRILNRNFTLTSYMRIKEAFHDEFKMSNLKAILHTKNSKILDQALVQKVLGEINMKGIKNSREMIGFVTSKGSYTNVHVYSDTVSSGVGLVKLEALLETVYNTLSVLEGEITHISTNF</sequence>
<dbReference type="InterPro" id="IPR012590">
    <property type="entry name" value="POPLD_dom"/>
</dbReference>
<dbReference type="GO" id="GO:0000172">
    <property type="term" value="C:ribonuclease MRP complex"/>
    <property type="evidence" value="ECO:0007669"/>
    <property type="project" value="InterPro"/>
</dbReference>
<evidence type="ECO:0000313" key="7">
    <source>
        <dbReference type="Proteomes" id="UP000244811"/>
    </source>
</evidence>
<dbReference type="PANTHER" id="PTHR22731:SF3">
    <property type="entry name" value="RIBONUCLEASES P_MRP PROTEIN SUBUNIT POP1"/>
    <property type="match status" value="1"/>
</dbReference>
<evidence type="ECO:0000313" key="6">
    <source>
        <dbReference type="EMBL" id="UVC49621.1"/>
    </source>
</evidence>
<dbReference type="PANTHER" id="PTHR22731">
    <property type="entry name" value="RIBONUCLEASES P/MRP PROTEIN SUBUNIT POP1"/>
    <property type="match status" value="1"/>
</dbReference>
<keyword evidence="6" id="KW-0378">Hydrolase</keyword>
<dbReference type="AlphaFoldDB" id="A0A976XJ33"/>
<feature type="domain" description="Pop1 N-terminal" evidence="4">
    <location>
        <begin position="110"/>
        <end position="175"/>
    </location>
</feature>
<dbReference type="GO" id="GO:0004526">
    <property type="term" value="F:ribonuclease P activity"/>
    <property type="evidence" value="ECO:0007669"/>
    <property type="project" value="UniProtKB-EC"/>
</dbReference>
<reference evidence="6" key="1">
    <citation type="submission" date="2022-07" db="EMBL/GenBank/DDBJ databases">
        <title>Evaluation of T. orientalis genome assembly methods using nanopore sequencing and analysis of variation between genomes.</title>
        <authorList>
            <person name="Yam J."/>
            <person name="Micallef M.L."/>
            <person name="Liu M."/>
            <person name="Djordjevic S.P."/>
            <person name="Bogema D.R."/>
            <person name="Jenkins C."/>
        </authorList>
    </citation>
    <scope>NUCLEOTIDE SEQUENCE</scope>
    <source>
        <strain evidence="6">Goon Nure</strain>
    </source>
</reference>
<evidence type="ECO:0000256" key="2">
    <source>
        <dbReference type="ARBA" id="ARBA00022694"/>
    </source>
</evidence>
<dbReference type="GO" id="GO:0001682">
    <property type="term" value="P:tRNA 5'-leader removal"/>
    <property type="evidence" value="ECO:0007669"/>
    <property type="project" value="InterPro"/>
</dbReference>
<dbReference type="EMBL" id="CP056070">
    <property type="protein sequence ID" value="UVC49621.1"/>
    <property type="molecule type" value="Genomic_DNA"/>
</dbReference>
<evidence type="ECO:0000259" key="4">
    <source>
        <dbReference type="Pfam" id="PF06978"/>
    </source>
</evidence>
<dbReference type="InterPro" id="IPR009723">
    <property type="entry name" value="Pop1_N"/>
</dbReference>
<dbReference type="GO" id="GO:0005655">
    <property type="term" value="C:nucleolar ribonuclease P complex"/>
    <property type="evidence" value="ECO:0007669"/>
    <property type="project" value="InterPro"/>
</dbReference>
<evidence type="ECO:0000256" key="3">
    <source>
        <dbReference type="ARBA" id="ARBA00023242"/>
    </source>
</evidence>
<dbReference type="Proteomes" id="UP000244811">
    <property type="component" value="Chromosome 3"/>
</dbReference>
<proteinExistence type="predicted"/>
<protein>
    <submittedName>
        <fullName evidence="6">Ribonuclease P</fullName>
        <ecNumber evidence="6">3.1.26.5</ecNumber>
    </submittedName>
</protein>
<organism evidence="6 7">
    <name type="scientific">Theileria orientalis</name>
    <dbReference type="NCBI Taxonomy" id="68886"/>
    <lineage>
        <taxon>Eukaryota</taxon>
        <taxon>Sar</taxon>
        <taxon>Alveolata</taxon>
        <taxon>Apicomplexa</taxon>
        <taxon>Aconoidasida</taxon>
        <taxon>Piroplasmida</taxon>
        <taxon>Theileriidae</taxon>
        <taxon>Theileria</taxon>
    </lineage>
</organism>
<name>A0A976XJ33_THEOR</name>
<dbReference type="InterPro" id="IPR039182">
    <property type="entry name" value="Pop1"/>
</dbReference>
<gene>
    <name evidence="6" type="ORF">MACK_003728</name>
</gene>
<accession>A0A976XJ33</accession>